<protein>
    <recommendedName>
        <fullName evidence="4">GMP phosphodiesterase delta subunit domain-containing protein</fullName>
    </recommendedName>
</protein>
<keyword evidence="6" id="KW-1185">Reference proteome</keyword>
<dbReference type="EMBL" id="VJMJ01000010">
    <property type="protein sequence ID" value="KAF0744188.1"/>
    <property type="molecule type" value="Genomic_DNA"/>
</dbReference>
<dbReference type="Pfam" id="PF05351">
    <property type="entry name" value="GMP_PDE_delta"/>
    <property type="match status" value="1"/>
</dbReference>
<dbReference type="SUPFAM" id="SSF81296">
    <property type="entry name" value="E set domains"/>
    <property type="match status" value="1"/>
</dbReference>
<evidence type="ECO:0000256" key="3">
    <source>
        <dbReference type="SAM" id="Phobius"/>
    </source>
</evidence>
<dbReference type="PANTHER" id="PTHR12976:SF0">
    <property type="entry name" value="RETINAL ROD RHODOPSIN-SENSITIVE CGMP 3',5'-CYCLIC PHOSPHODIESTERASE SUBUNIT DELTA"/>
    <property type="match status" value="1"/>
</dbReference>
<keyword evidence="3" id="KW-1133">Transmembrane helix</keyword>
<comment type="caution">
    <text evidence="5">The sequence shown here is derived from an EMBL/GenBank/DDBJ whole genome shotgun (WGS) entry which is preliminary data.</text>
</comment>
<dbReference type="Gene3D" id="2.70.50.40">
    <property type="entry name" value="GMP phosphodiesterase, delta subunit"/>
    <property type="match status" value="1"/>
</dbReference>
<accession>A0A6G0XUQ1</accession>
<evidence type="ECO:0000259" key="4">
    <source>
        <dbReference type="Pfam" id="PF05351"/>
    </source>
</evidence>
<reference evidence="5 6" key="1">
    <citation type="submission" date="2019-07" db="EMBL/GenBank/DDBJ databases">
        <title>Genomics analysis of Aphanomyces spp. identifies a new class of oomycete effector associated with host adaptation.</title>
        <authorList>
            <person name="Gaulin E."/>
        </authorList>
    </citation>
    <scope>NUCLEOTIDE SEQUENCE [LARGE SCALE GENOMIC DNA]</scope>
    <source>
        <strain evidence="5 6">ATCC 201684</strain>
    </source>
</reference>
<feature type="compositionally biased region" description="Basic and acidic residues" evidence="2">
    <location>
        <begin position="1"/>
        <end position="32"/>
    </location>
</feature>
<evidence type="ECO:0000256" key="2">
    <source>
        <dbReference type="SAM" id="MobiDB-lite"/>
    </source>
</evidence>
<comment type="similarity">
    <text evidence="1">Belongs to the PDE6D/unc-119 family.</text>
</comment>
<evidence type="ECO:0000256" key="1">
    <source>
        <dbReference type="ARBA" id="ARBA00008102"/>
    </source>
</evidence>
<organism evidence="5 6">
    <name type="scientific">Aphanomyces euteiches</name>
    <dbReference type="NCBI Taxonomy" id="100861"/>
    <lineage>
        <taxon>Eukaryota</taxon>
        <taxon>Sar</taxon>
        <taxon>Stramenopiles</taxon>
        <taxon>Oomycota</taxon>
        <taxon>Saprolegniomycetes</taxon>
        <taxon>Saprolegniales</taxon>
        <taxon>Verrucalvaceae</taxon>
        <taxon>Aphanomyces</taxon>
    </lineage>
</organism>
<dbReference type="InterPro" id="IPR037036">
    <property type="entry name" value="PDED_dom_sf"/>
</dbReference>
<dbReference type="PANTHER" id="PTHR12976">
    <property type="entry name" value="RETINAL ROD RHODOPSIN-SENSITIVE CGMP 3',5'-CYCLIC PHOSPHODIESTERASE DELTA-SUBUNIT"/>
    <property type="match status" value="1"/>
</dbReference>
<proteinExistence type="inferred from homology"/>
<name>A0A6G0XUQ1_9STRA</name>
<feature type="domain" description="GMP phosphodiesterase delta subunit" evidence="4">
    <location>
        <begin position="108"/>
        <end position="238"/>
    </location>
</feature>
<dbReference type="GO" id="GO:0005737">
    <property type="term" value="C:cytoplasm"/>
    <property type="evidence" value="ECO:0007669"/>
    <property type="project" value="TreeGrafter"/>
</dbReference>
<sequence>MERKGYKHTDDDESYEKASEDKDYDGDHDAESKSVTSSGQDDELDALDKMDDLEVEQEWNAIRHLPSGGRIQKATDPRGKCIAEGLKMYAAVVVVVVVLVISLQCDRNFMNMRCGDTGRLLWQSQKWGHDMFEREQKAVVPKSILDCGSVSREINFSSLHEITDFRLEQRVFLHGKCLEEWLFTFGYVIPDSTNSWQQMIEAAETMLPADAISGKITIETGFYDGDALIAKTVYRIFYE</sequence>
<dbReference type="Proteomes" id="UP000481153">
    <property type="component" value="Unassembled WGS sequence"/>
</dbReference>
<dbReference type="InterPro" id="IPR008015">
    <property type="entry name" value="PDED_dom"/>
</dbReference>
<dbReference type="InterPro" id="IPR014756">
    <property type="entry name" value="Ig_E-set"/>
</dbReference>
<dbReference type="VEuPathDB" id="FungiDB:AeMF1_016875"/>
<evidence type="ECO:0000313" key="6">
    <source>
        <dbReference type="Proteomes" id="UP000481153"/>
    </source>
</evidence>
<feature type="region of interest" description="Disordered" evidence="2">
    <location>
        <begin position="1"/>
        <end position="44"/>
    </location>
</feature>
<evidence type="ECO:0000313" key="5">
    <source>
        <dbReference type="EMBL" id="KAF0744188.1"/>
    </source>
</evidence>
<dbReference type="AlphaFoldDB" id="A0A6G0XUQ1"/>
<feature type="transmembrane region" description="Helical" evidence="3">
    <location>
        <begin position="86"/>
        <end position="103"/>
    </location>
</feature>
<keyword evidence="3" id="KW-0812">Transmembrane</keyword>
<gene>
    <name evidence="5" type="ORF">Ae201684_001326</name>
</gene>
<keyword evidence="3" id="KW-0472">Membrane</keyword>